<dbReference type="InterPro" id="IPR042197">
    <property type="entry name" value="Apaf_helical"/>
</dbReference>
<evidence type="ECO:0000256" key="2">
    <source>
        <dbReference type="ARBA" id="ARBA00022614"/>
    </source>
</evidence>
<dbReference type="InterPro" id="IPR058922">
    <property type="entry name" value="WHD_DRP"/>
</dbReference>
<dbReference type="AlphaFoldDB" id="A0AAD8H564"/>
<dbReference type="PROSITE" id="PS51450">
    <property type="entry name" value="LRR"/>
    <property type="match status" value="2"/>
</dbReference>
<dbReference type="SUPFAM" id="SSF52540">
    <property type="entry name" value="P-loop containing nucleoside triphosphate hydrolases"/>
    <property type="match status" value="1"/>
</dbReference>
<evidence type="ECO:0000259" key="8">
    <source>
        <dbReference type="Pfam" id="PF23559"/>
    </source>
</evidence>
<evidence type="ECO:0000256" key="1">
    <source>
        <dbReference type="ARBA" id="ARBA00008894"/>
    </source>
</evidence>
<gene>
    <name evidence="10" type="ORF">POM88_044782</name>
</gene>
<dbReference type="InterPro" id="IPR002182">
    <property type="entry name" value="NB-ARC"/>
</dbReference>
<dbReference type="Pfam" id="PF13855">
    <property type="entry name" value="LRR_8"/>
    <property type="match status" value="1"/>
</dbReference>
<evidence type="ECO:0000259" key="7">
    <source>
        <dbReference type="Pfam" id="PF00931"/>
    </source>
</evidence>
<dbReference type="InterPro" id="IPR003591">
    <property type="entry name" value="Leu-rich_rpt_typical-subtyp"/>
</dbReference>
<protein>
    <submittedName>
        <fullName evidence="10">Disease resistance protein RGA4</fullName>
    </submittedName>
</protein>
<dbReference type="SUPFAM" id="SSF52058">
    <property type="entry name" value="L domain-like"/>
    <property type="match status" value="1"/>
</dbReference>
<comment type="caution">
    <text evidence="10">The sequence shown here is derived from an EMBL/GenBank/DDBJ whole genome shotgun (WGS) entry which is preliminary data.</text>
</comment>
<keyword evidence="5" id="KW-0611">Plant defense</keyword>
<dbReference type="PANTHER" id="PTHR36766">
    <property type="entry name" value="PLANT BROAD-SPECTRUM MILDEW RESISTANCE PROTEIN RPW8"/>
    <property type="match status" value="1"/>
</dbReference>
<proteinExistence type="inferred from homology"/>
<dbReference type="InterPro" id="IPR036388">
    <property type="entry name" value="WH-like_DNA-bd_sf"/>
</dbReference>
<evidence type="ECO:0000313" key="10">
    <source>
        <dbReference type="EMBL" id="KAK1360308.1"/>
    </source>
</evidence>
<feature type="domain" description="Disease resistance protein winged helix" evidence="8">
    <location>
        <begin position="439"/>
        <end position="507"/>
    </location>
</feature>
<evidence type="ECO:0000313" key="11">
    <source>
        <dbReference type="Proteomes" id="UP001237642"/>
    </source>
</evidence>
<dbReference type="SMART" id="SM00369">
    <property type="entry name" value="LRR_TYP"/>
    <property type="match status" value="2"/>
</dbReference>
<keyword evidence="3" id="KW-0677">Repeat</keyword>
<dbReference type="Pfam" id="PF00931">
    <property type="entry name" value="NB-ARC"/>
    <property type="match status" value="1"/>
</dbReference>
<evidence type="ECO:0000259" key="9">
    <source>
        <dbReference type="Pfam" id="PF25019"/>
    </source>
</evidence>
<sequence length="917" mass="104682">MGDALISQVIEQFAVVTRQKIEKEYRLVVGVEKDIENIAGKTSSKICLRMLREVRKMEIARNADIADRKKVCFSFIPLSCFDFSRVVHRRDIAVTIHNINERLNEIACKGHMFSLNRKDVGGEESQARPRSSSSIEAQHVYGREDDKSTLLRKLCFESGTQAVKETIQIISIVGLGGIGKTTLAKLVYNCDEVSAHFEQLIWVCVSDPYDEVRVAKAIVESIERSAPDVAEIDNFVDSVEKSARQDVTELEISVESVRSAPDVAELETALQLVKRSLNGKKFLLVLDDVGKYHHRSWEQLECNLKKGAPGSRVLVTTRNEGVARLMNSSYIHPLGRLSDQNCWSLFSRTAFNGKTEEEKERLEDIGRRISDKCKGLPLSVYTISGLMRLKSTAAAWRDVLKSEFWDLNGAEEDLSPPLLLSYYDLSSKLRQCFIYCAQFPKSDYIEADNLMKLWMAQGYLTSADMEATGRSYLDDLIMRCFFQNLEINNKSGIVTRFMMHDIVHDFAQYFTKTECFIVKPETEEQQVYTAPLNSRHLTLIRGEYNHFPEIIKNSEKLHTLWVQSFYDTSPTVNQVNAISSKLFHHLKYLRALDLSHNRLLALPNEIDKVINLRYLNLSFNPLEKLPESVCDLYNLQTLKLVACEHLTMLPQGMWKLENMRHLEIDRTDNLTILPKGISQLSTLRTLTKFVIRGDAGVTNEISCKIGDLRNLNSLEGCLYIEGLGSVADACEAKMAQLEKKEDLLMVFMMNFTPSLVQTEHITCNVAEALRPHPNLVQLEIKSYGGSYFPSWIVLLSQLKSLVILECQNCEQLPSLGELPLLERLHIESINNLKCVDHRFLYSNPGFVGEKIVFPKLKTLEMRSLEEWDLTSNSQVDCKRIDNDAKPRLLEVFRIILQQRYGTVERITLSHIPRVKVW</sequence>
<name>A0AAD8H564_9APIA</name>
<dbReference type="GO" id="GO:0005524">
    <property type="term" value="F:ATP binding"/>
    <property type="evidence" value="ECO:0007669"/>
    <property type="project" value="UniProtKB-KW"/>
</dbReference>
<dbReference type="InterPro" id="IPR027417">
    <property type="entry name" value="P-loop_NTPase"/>
</dbReference>
<comment type="similarity">
    <text evidence="1">Belongs to the disease resistance NB-LRR family.</text>
</comment>
<keyword evidence="2" id="KW-0433">Leucine-rich repeat</keyword>
<dbReference type="Gene3D" id="1.10.10.10">
    <property type="entry name" value="Winged helix-like DNA-binding domain superfamily/Winged helix DNA-binding domain"/>
    <property type="match status" value="1"/>
</dbReference>
<keyword evidence="11" id="KW-1185">Reference proteome</keyword>
<evidence type="ECO:0000256" key="6">
    <source>
        <dbReference type="ARBA" id="ARBA00022840"/>
    </source>
</evidence>
<dbReference type="GO" id="GO:0051707">
    <property type="term" value="P:response to other organism"/>
    <property type="evidence" value="ECO:0007669"/>
    <property type="project" value="UniProtKB-ARBA"/>
</dbReference>
<dbReference type="Gene3D" id="1.10.8.430">
    <property type="entry name" value="Helical domain of apoptotic protease-activating factors"/>
    <property type="match status" value="1"/>
</dbReference>
<accession>A0AAD8H564</accession>
<dbReference type="EMBL" id="JAUIZM010000010">
    <property type="protein sequence ID" value="KAK1360308.1"/>
    <property type="molecule type" value="Genomic_DNA"/>
</dbReference>
<dbReference type="GO" id="GO:0006952">
    <property type="term" value="P:defense response"/>
    <property type="evidence" value="ECO:0007669"/>
    <property type="project" value="UniProtKB-KW"/>
</dbReference>
<dbReference type="PANTHER" id="PTHR36766:SF45">
    <property type="entry name" value="NB-ARC DOMAIN-CONTAINING PROTEIN"/>
    <property type="match status" value="1"/>
</dbReference>
<reference evidence="10" key="1">
    <citation type="submission" date="2023-02" db="EMBL/GenBank/DDBJ databases">
        <title>Genome of toxic invasive species Heracleum sosnowskyi carries increased number of genes despite the absence of recent whole-genome duplications.</title>
        <authorList>
            <person name="Schelkunov M."/>
            <person name="Shtratnikova V."/>
            <person name="Makarenko M."/>
            <person name="Klepikova A."/>
            <person name="Omelchenko D."/>
            <person name="Novikova G."/>
            <person name="Obukhova E."/>
            <person name="Bogdanov V."/>
            <person name="Penin A."/>
            <person name="Logacheva M."/>
        </authorList>
    </citation>
    <scope>NUCLEOTIDE SEQUENCE</scope>
    <source>
        <strain evidence="10">Hsosn_3</strain>
        <tissue evidence="10">Leaf</tissue>
    </source>
</reference>
<keyword evidence="6" id="KW-0067">ATP-binding</keyword>
<evidence type="ECO:0000256" key="5">
    <source>
        <dbReference type="ARBA" id="ARBA00022821"/>
    </source>
</evidence>
<keyword evidence="4" id="KW-0547">Nucleotide-binding</keyword>
<evidence type="ECO:0000256" key="3">
    <source>
        <dbReference type="ARBA" id="ARBA00022737"/>
    </source>
</evidence>
<dbReference type="Proteomes" id="UP001237642">
    <property type="component" value="Unassembled WGS sequence"/>
</dbReference>
<dbReference type="GO" id="GO:0043531">
    <property type="term" value="F:ADP binding"/>
    <property type="evidence" value="ECO:0007669"/>
    <property type="project" value="InterPro"/>
</dbReference>
<dbReference type="PRINTS" id="PR00364">
    <property type="entry name" value="DISEASERSIST"/>
</dbReference>
<dbReference type="FunFam" id="1.10.10.10:FF:000322">
    <property type="entry name" value="Probable disease resistance protein At1g63360"/>
    <property type="match status" value="1"/>
</dbReference>
<feature type="domain" description="R13L1/DRL21-like LRR repeat region" evidence="9">
    <location>
        <begin position="705"/>
        <end position="828"/>
    </location>
</feature>
<dbReference type="Pfam" id="PF25019">
    <property type="entry name" value="LRR_R13L1-DRL21"/>
    <property type="match status" value="1"/>
</dbReference>
<dbReference type="Gene3D" id="3.40.50.300">
    <property type="entry name" value="P-loop containing nucleotide triphosphate hydrolases"/>
    <property type="match status" value="1"/>
</dbReference>
<reference evidence="10" key="2">
    <citation type="submission" date="2023-05" db="EMBL/GenBank/DDBJ databases">
        <authorList>
            <person name="Schelkunov M.I."/>
        </authorList>
    </citation>
    <scope>NUCLEOTIDE SEQUENCE</scope>
    <source>
        <strain evidence="10">Hsosn_3</strain>
        <tissue evidence="10">Leaf</tissue>
    </source>
</reference>
<dbReference type="Gene3D" id="3.80.10.10">
    <property type="entry name" value="Ribonuclease Inhibitor"/>
    <property type="match status" value="2"/>
</dbReference>
<dbReference type="InterPro" id="IPR056789">
    <property type="entry name" value="LRR_R13L1-DRL21"/>
</dbReference>
<dbReference type="InterPro" id="IPR001611">
    <property type="entry name" value="Leu-rich_rpt"/>
</dbReference>
<dbReference type="Pfam" id="PF23559">
    <property type="entry name" value="WHD_DRP"/>
    <property type="match status" value="1"/>
</dbReference>
<feature type="domain" description="NB-ARC" evidence="7">
    <location>
        <begin position="164"/>
        <end position="354"/>
    </location>
</feature>
<evidence type="ECO:0000256" key="4">
    <source>
        <dbReference type="ARBA" id="ARBA00022741"/>
    </source>
</evidence>
<organism evidence="10 11">
    <name type="scientific">Heracleum sosnowskyi</name>
    <dbReference type="NCBI Taxonomy" id="360622"/>
    <lineage>
        <taxon>Eukaryota</taxon>
        <taxon>Viridiplantae</taxon>
        <taxon>Streptophyta</taxon>
        <taxon>Embryophyta</taxon>
        <taxon>Tracheophyta</taxon>
        <taxon>Spermatophyta</taxon>
        <taxon>Magnoliopsida</taxon>
        <taxon>eudicotyledons</taxon>
        <taxon>Gunneridae</taxon>
        <taxon>Pentapetalae</taxon>
        <taxon>asterids</taxon>
        <taxon>campanulids</taxon>
        <taxon>Apiales</taxon>
        <taxon>Apiaceae</taxon>
        <taxon>Apioideae</taxon>
        <taxon>apioid superclade</taxon>
        <taxon>Tordylieae</taxon>
        <taxon>Tordyliinae</taxon>
        <taxon>Heracleum</taxon>
    </lineage>
</organism>
<dbReference type="InterPro" id="IPR032675">
    <property type="entry name" value="LRR_dom_sf"/>
</dbReference>